<evidence type="ECO:0000256" key="12">
    <source>
        <dbReference type="RuleBase" id="RU004253"/>
    </source>
</evidence>
<dbReference type="InterPro" id="IPR036206">
    <property type="entry name" value="ThiamineP_synth_sf"/>
</dbReference>
<dbReference type="EC" id="2.5.1.3" evidence="10"/>
<dbReference type="InterPro" id="IPR034291">
    <property type="entry name" value="TMP_synthase"/>
</dbReference>
<comment type="caution">
    <text evidence="10">Lacks conserved residue(s) required for the propagation of feature annotation.</text>
</comment>
<dbReference type="SUPFAM" id="SSF51391">
    <property type="entry name" value="Thiamin phosphate synthase"/>
    <property type="match status" value="1"/>
</dbReference>
<name>H5USN5_9MICO</name>
<dbReference type="Proteomes" id="UP000004367">
    <property type="component" value="Unassembled WGS sequence"/>
</dbReference>
<feature type="domain" description="Thiamine phosphate synthase/TenI" evidence="13">
    <location>
        <begin position="17"/>
        <end position="197"/>
    </location>
</feature>
<keyword evidence="6 10" id="KW-0784">Thiamine biosynthesis</keyword>
<dbReference type="HAMAP" id="MF_00097">
    <property type="entry name" value="TMP_synthase"/>
    <property type="match status" value="1"/>
</dbReference>
<evidence type="ECO:0000259" key="13">
    <source>
        <dbReference type="Pfam" id="PF02581"/>
    </source>
</evidence>
<evidence type="ECO:0000313" key="15">
    <source>
        <dbReference type="Proteomes" id="UP000004367"/>
    </source>
</evidence>
<proteinExistence type="inferred from homology"/>
<dbReference type="OrthoDB" id="3243336at2"/>
<feature type="binding site" evidence="10">
    <location>
        <begin position="143"/>
        <end position="145"/>
    </location>
    <ligand>
        <name>2-[(2R,5Z)-2-carboxy-4-methylthiazol-5(2H)-ylidene]ethyl phosphate</name>
        <dbReference type="ChEBI" id="CHEBI:62899"/>
    </ligand>
</feature>
<evidence type="ECO:0000256" key="5">
    <source>
        <dbReference type="ARBA" id="ARBA00022842"/>
    </source>
</evidence>
<evidence type="ECO:0000256" key="4">
    <source>
        <dbReference type="ARBA" id="ARBA00022723"/>
    </source>
</evidence>
<keyword evidence="4 10" id="KW-0479">Metal-binding</keyword>
<comment type="catalytic activity">
    <reaction evidence="9 10 11">
        <text>2-[(2R,5Z)-2-carboxy-4-methylthiazol-5(2H)-ylidene]ethyl phosphate + 4-amino-2-methyl-5-(diphosphooxymethyl)pyrimidine + 2 H(+) = thiamine phosphate + CO2 + diphosphate</text>
        <dbReference type="Rhea" id="RHEA:47844"/>
        <dbReference type="ChEBI" id="CHEBI:15378"/>
        <dbReference type="ChEBI" id="CHEBI:16526"/>
        <dbReference type="ChEBI" id="CHEBI:33019"/>
        <dbReference type="ChEBI" id="CHEBI:37575"/>
        <dbReference type="ChEBI" id="CHEBI:57841"/>
        <dbReference type="ChEBI" id="CHEBI:62899"/>
        <dbReference type="EC" id="2.5.1.3"/>
    </reaction>
</comment>
<evidence type="ECO:0000256" key="7">
    <source>
        <dbReference type="ARBA" id="ARBA00047334"/>
    </source>
</evidence>
<evidence type="ECO:0000256" key="6">
    <source>
        <dbReference type="ARBA" id="ARBA00022977"/>
    </source>
</evidence>
<keyword evidence="15" id="KW-1185">Reference proteome</keyword>
<evidence type="ECO:0000256" key="2">
    <source>
        <dbReference type="ARBA" id="ARBA00005165"/>
    </source>
</evidence>
<feature type="binding site" evidence="10">
    <location>
        <position position="174"/>
    </location>
    <ligand>
        <name>2-[(2R,5Z)-2-carboxy-4-methylthiazol-5(2H)-ylidene]ethyl phosphate</name>
        <dbReference type="ChEBI" id="CHEBI:62899"/>
    </ligand>
</feature>
<dbReference type="InterPro" id="IPR013785">
    <property type="entry name" value="Aldolase_TIM"/>
</dbReference>
<evidence type="ECO:0000256" key="11">
    <source>
        <dbReference type="RuleBase" id="RU003826"/>
    </source>
</evidence>
<comment type="pathway">
    <text evidence="2 10 12">Cofactor biosynthesis; thiamine diphosphate biosynthesis; thiamine phosphate from 4-amino-2-methyl-5-diphosphomethylpyrimidine and 4-methyl-5-(2-phosphoethyl)-thiazole: step 1/1.</text>
</comment>
<feature type="binding site" evidence="10">
    <location>
        <position position="79"/>
    </location>
    <ligand>
        <name>Mg(2+)</name>
        <dbReference type="ChEBI" id="CHEBI:18420"/>
    </ligand>
</feature>
<dbReference type="NCBIfam" id="TIGR00693">
    <property type="entry name" value="thiE"/>
    <property type="match status" value="1"/>
</dbReference>
<dbReference type="RefSeq" id="WP_009482641.1">
    <property type="nucleotide sequence ID" value="NZ_BAFE01000058.1"/>
</dbReference>
<protein>
    <recommendedName>
        <fullName evidence="10">Thiamine-phosphate synthase</fullName>
        <shortName evidence="10">TP synthase</shortName>
        <shortName evidence="10">TPS</shortName>
        <ecNumber evidence="10">2.5.1.3</ecNumber>
    </recommendedName>
    <alternativeName>
        <fullName evidence="10">Thiamine-phosphate pyrophosphorylase</fullName>
        <shortName evidence="10">TMP pyrophosphorylase</shortName>
        <shortName evidence="10">TMP-PPase</shortName>
    </alternativeName>
</protein>
<feature type="binding site" evidence="10">
    <location>
        <position position="78"/>
    </location>
    <ligand>
        <name>4-amino-2-methyl-5-(diphosphooxymethyl)pyrimidine</name>
        <dbReference type="ChEBI" id="CHEBI:57841"/>
    </ligand>
</feature>
<dbReference type="AlphaFoldDB" id="H5USN5"/>
<sequence>MTTTSQAVRERLAASRLYLCTDTRAERGDLRGFVRAAFAGGVDIVQIREKGIEAAQELAALEIVAEEARAAEALVAANDRADVAALAGVDVLHVGQDDLTPAQVRRFCPDAVVGLSTHSPEQLAAALAEPDVDYFCTGPIWATPTKPGRPGVGLDLVRAAAESGTETPWFAIGGVSHETIGEVVDAGATRVVVVREITESHDPEAAARRLRHVLPD</sequence>
<dbReference type="GO" id="GO:0005737">
    <property type="term" value="C:cytoplasm"/>
    <property type="evidence" value="ECO:0007669"/>
    <property type="project" value="TreeGrafter"/>
</dbReference>
<feature type="binding site" evidence="10">
    <location>
        <position position="98"/>
    </location>
    <ligand>
        <name>Mg(2+)</name>
        <dbReference type="ChEBI" id="CHEBI:18420"/>
    </ligand>
</feature>
<comment type="similarity">
    <text evidence="10 11">Belongs to the thiamine-phosphate synthase family.</text>
</comment>
<comment type="catalytic activity">
    <reaction evidence="8 10 11">
        <text>2-(2-carboxy-4-methylthiazol-5-yl)ethyl phosphate + 4-amino-2-methyl-5-(diphosphooxymethyl)pyrimidine + 2 H(+) = thiamine phosphate + CO2 + diphosphate</text>
        <dbReference type="Rhea" id="RHEA:47848"/>
        <dbReference type="ChEBI" id="CHEBI:15378"/>
        <dbReference type="ChEBI" id="CHEBI:16526"/>
        <dbReference type="ChEBI" id="CHEBI:33019"/>
        <dbReference type="ChEBI" id="CHEBI:37575"/>
        <dbReference type="ChEBI" id="CHEBI:57841"/>
        <dbReference type="ChEBI" id="CHEBI:62890"/>
        <dbReference type="EC" id="2.5.1.3"/>
    </reaction>
</comment>
<comment type="caution">
    <text evidence="14">The sequence shown here is derived from an EMBL/GenBank/DDBJ whole genome shotgun (WGS) entry which is preliminary data.</text>
</comment>
<dbReference type="CDD" id="cd00564">
    <property type="entry name" value="TMP_TenI"/>
    <property type="match status" value="1"/>
</dbReference>
<accession>H5USN5</accession>
<dbReference type="GO" id="GO:0009228">
    <property type="term" value="P:thiamine biosynthetic process"/>
    <property type="evidence" value="ECO:0007669"/>
    <property type="project" value="UniProtKB-KW"/>
</dbReference>
<feature type="binding site" evidence="10">
    <location>
        <position position="146"/>
    </location>
    <ligand>
        <name>4-amino-2-methyl-5-(diphosphooxymethyl)pyrimidine</name>
        <dbReference type="ChEBI" id="CHEBI:57841"/>
    </ligand>
</feature>
<comment type="catalytic activity">
    <reaction evidence="7 10 11">
        <text>4-methyl-5-(2-phosphooxyethyl)-thiazole + 4-amino-2-methyl-5-(diphosphooxymethyl)pyrimidine + H(+) = thiamine phosphate + diphosphate</text>
        <dbReference type="Rhea" id="RHEA:22328"/>
        <dbReference type="ChEBI" id="CHEBI:15378"/>
        <dbReference type="ChEBI" id="CHEBI:33019"/>
        <dbReference type="ChEBI" id="CHEBI:37575"/>
        <dbReference type="ChEBI" id="CHEBI:57841"/>
        <dbReference type="ChEBI" id="CHEBI:58296"/>
        <dbReference type="EC" id="2.5.1.3"/>
    </reaction>
</comment>
<keyword evidence="3 10" id="KW-0808">Transferase</keyword>
<evidence type="ECO:0000256" key="10">
    <source>
        <dbReference type="HAMAP-Rule" id="MF_00097"/>
    </source>
</evidence>
<evidence type="ECO:0000256" key="1">
    <source>
        <dbReference type="ARBA" id="ARBA00003814"/>
    </source>
</evidence>
<comment type="cofactor">
    <cofactor evidence="10">
        <name>Mg(2+)</name>
        <dbReference type="ChEBI" id="CHEBI:18420"/>
    </cofactor>
    <text evidence="10">Binds 1 Mg(2+) ion per subunit.</text>
</comment>
<dbReference type="GO" id="GO:0009229">
    <property type="term" value="P:thiamine diphosphate biosynthetic process"/>
    <property type="evidence" value="ECO:0007669"/>
    <property type="project" value="UniProtKB-UniRule"/>
</dbReference>
<dbReference type="GO" id="GO:0004789">
    <property type="term" value="F:thiamine-phosphate diphosphorylase activity"/>
    <property type="evidence" value="ECO:0007669"/>
    <property type="project" value="UniProtKB-UniRule"/>
</dbReference>
<dbReference type="Pfam" id="PF02581">
    <property type="entry name" value="TMP-TENI"/>
    <property type="match status" value="1"/>
</dbReference>
<evidence type="ECO:0000313" key="14">
    <source>
        <dbReference type="EMBL" id="GAB48743.1"/>
    </source>
</evidence>
<feature type="binding site" evidence="10">
    <location>
        <position position="116"/>
    </location>
    <ligand>
        <name>4-amino-2-methyl-5-(diphosphooxymethyl)pyrimidine</name>
        <dbReference type="ChEBI" id="CHEBI:57841"/>
    </ligand>
</feature>
<dbReference type="UniPathway" id="UPA00060">
    <property type="reaction ID" value="UER00141"/>
</dbReference>
<organism evidence="14 15">
    <name type="scientific">Mobilicoccus pelagius NBRC 104925</name>
    <dbReference type="NCBI Taxonomy" id="1089455"/>
    <lineage>
        <taxon>Bacteria</taxon>
        <taxon>Bacillati</taxon>
        <taxon>Actinomycetota</taxon>
        <taxon>Actinomycetes</taxon>
        <taxon>Micrococcales</taxon>
        <taxon>Dermatophilaceae</taxon>
        <taxon>Mobilicoccus</taxon>
    </lineage>
</organism>
<dbReference type="EMBL" id="BAFE01000058">
    <property type="protein sequence ID" value="GAB48743.1"/>
    <property type="molecule type" value="Genomic_DNA"/>
</dbReference>
<dbReference type="eggNOG" id="COG0352">
    <property type="taxonomic scope" value="Bacteria"/>
</dbReference>
<dbReference type="STRING" id="1089455.MOPEL_080_00220"/>
<keyword evidence="5 10" id="KW-0460">Magnesium</keyword>
<comment type="function">
    <text evidence="1 10">Condenses 4-methyl-5-(beta-hydroxyethyl)thiazole monophosphate (THZ-P) and 2-methyl-4-amino-5-hydroxymethyl pyrimidine pyrophosphate (HMP-PP) to form thiamine monophosphate (TMP).</text>
</comment>
<dbReference type="PANTHER" id="PTHR20857">
    <property type="entry name" value="THIAMINE-PHOSPHATE PYROPHOSPHORYLASE"/>
    <property type="match status" value="1"/>
</dbReference>
<feature type="binding site" evidence="10">
    <location>
        <begin position="46"/>
        <end position="50"/>
    </location>
    <ligand>
        <name>4-amino-2-methyl-5-(diphosphooxymethyl)pyrimidine</name>
        <dbReference type="ChEBI" id="CHEBI:57841"/>
    </ligand>
</feature>
<dbReference type="GO" id="GO:0000287">
    <property type="term" value="F:magnesium ion binding"/>
    <property type="evidence" value="ECO:0007669"/>
    <property type="project" value="UniProtKB-UniRule"/>
</dbReference>
<evidence type="ECO:0000256" key="8">
    <source>
        <dbReference type="ARBA" id="ARBA00047851"/>
    </source>
</evidence>
<evidence type="ECO:0000256" key="9">
    <source>
        <dbReference type="ARBA" id="ARBA00047883"/>
    </source>
</evidence>
<dbReference type="Gene3D" id="3.20.20.70">
    <property type="entry name" value="Aldolase class I"/>
    <property type="match status" value="1"/>
</dbReference>
<evidence type="ECO:0000256" key="3">
    <source>
        <dbReference type="ARBA" id="ARBA00022679"/>
    </source>
</evidence>
<dbReference type="InterPro" id="IPR022998">
    <property type="entry name" value="ThiamineP_synth_TenI"/>
</dbReference>
<dbReference type="PANTHER" id="PTHR20857:SF15">
    <property type="entry name" value="THIAMINE-PHOSPHATE SYNTHASE"/>
    <property type="match status" value="1"/>
</dbReference>
<gene>
    <name evidence="10 14" type="primary">thiE</name>
    <name evidence="14" type="ORF">MOPEL_080_00220</name>
</gene>
<reference evidence="14 15" key="1">
    <citation type="submission" date="2012-02" db="EMBL/GenBank/DDBJ databases">
        <title>Whole genome shotgun sequence of Mobilicoccus pelagius NBRC 104925.</title>
        <authorList>
            <person name="Yoshida Y."/>
            <person name="Hosoyama A."/>
            <person name="Tsuchikane K."/>
            <person name="Katsumata H."/>
            <person name="Yamazaki S."/>
            <person name="Fujita N."/>
        </authorList>
    </citation>
    <scope>NUCLEOTIDE SEQUENCE [LARGE SCALE GENOMIC DNA]</scope>
    <source>
        <strain evidence="14 15">NBRC 104925</strain>
    </source>
</reference>